<dbReference type="Pfam" id="PF07687">
    <property type="entry name" value="M20_dimer"/>
    <property type="match status" value="1"/>
</dbReference>
<feature type="binding site" evidence="3">
    <location>
        <position position="364"/>
    </location>
    <ligand>
        <name>Mn(2+)</name>
        <dbReference type="ChEBI" id="CHEBI:29035"/>
        <label>2</label>
    </ligand>
</feature>
<dbReference type="GO" id="GO:0046872">
    <property type="term" value="F:metal ion binding"/>
    <property type="evidence" value="ECO:0007669"/>
    <property type="project" value="UniProtKB-KW"/>
</dbReference>
<reference evidence="5 6" key="1">
    <citation type="submission" date="2015-04" db="EMBL/GenBank/DDBJ databases">
        <title>Taxonomic description and genome sequence of Salinicoccus sediminis sp. nov., a novel hyper halotolerant bacterium isolated from marine sediment.</title>
        <authorList>
            <person name="Mathan Kumar R."/>
            <person name="Kaur G."/>
            <person name="Kumar N."/>
            <person name="Kumar A."/>
            <person name="Singh N.K."/>
            <person name="Kaur N."/>
            <person name="Mayilraj S."/>
        </authorList>
    </citation>
    <scope>NUCLEOTIDE SEQUENCE [LARGE SCALE GENOMIC DNA]</scope>
    <source>
        <strain evidence="5 6">SV-16</strain>
    </source>
</reference>
<keyword evidence="6" id="KW-1185">Reference proteome</keyword>
<evidence type="ECO:0000256" key="1">
    <source>
        <dbReference type="ARBA" id="ARBA00006153"/>
    </source>
</evidence>
<dbReference type="EMBL" id="LAYZ01000002">
    <property type="protein sequence ID" value="KKK34876.1"/>
    <property type="molecule type" value="Genomic_DNA"/>
</dbReference>
<comment type="similarity">
    <text evidence="1">Belongs to the peptidase M20 family.</text>
</comment>
<gene>
    <name evidence="5" type="ORF">WN59_04275</name>
</gene>
<comment type="cofactor">
    <cofactor evidence="3">
        <name>Mn(2+)</name>
        <dbReference type="ChEBI" id="CHEBI:29035"/>
    </cofactor>
    <text evidence="3">The Mn(2+) ion enhances activity.</text>
</comment>
<feature type="binding site" evidence="3">
    <location>
        <position position="167"/>
    </location>
    <ligand>
        <name>Mn(2+)</name>
        <dbReference type="ChEBI" id="CHEBI:29035"/>
        <label>2</label>
    </ligand>
</feature>
<dbReference type="InterPro" id="IPR036264">
    <property type="entry name" value="Bact_exopeptidase_dim_dom"/>
</dbReference>
<comment type="caution">
    <text evidence="5">The sequence shown here is derived from an EMBL/GenBank/DDBJ whole genome shotgun (WGS) entry which is preliminary data.</text>
</comment>
<evidence type="ECO:0000313" key="6">
    <source>
        <dbReference type="Proteomes" id="UP000034287"/>
    </source>
</evidence>
<dbReference type="PIRSF" id="PIRSF005962">
    <property type="entry name" value="Pept_M20D_amidohydro"/>
    <property type="match status" value="1"/>
</dbReference>
<feature type="binding site" evidence="3">
    <location>
        <position position="106"/>
    </location>
    <ligand>
        <name>Mn(2+)</name>
        <dbReference type="ChEBI" id="CHEBI:29035"/>
        <label>2</label>
    </ligand>
</feature>
<dbReference type="Gene3D" id="3.40.630.10">
    <property type="entry name" value="Zn peptidases"/>
    <property type="match status" value="1"/>
</dbReference>
<dbReference type="SUPFAM" id="SSF55031">
    <property type="entry name" value="Bacterial exopeptidase dimerisation domain"/>
    <property type="match status" value="1"/>
</dbReference>
<dbReference type="GO" id="GO:0050118">
    <property type="term" value="F:N-acetyldiaminopimelate deacetylase activity"/>
    <property type="evidence" value="ECO:0007669"/>
    <property type="project" value="UniProtKB-ARBA"/>
</dbReference>
<evidence type="ECO:0000256" key="3">
    <source>
        <dbReference type="PIRSR" id="PIRSR005962-1"/>
    </source>
</evidence>
<dbReference type="Gene3D" id="3.30.70.360">
    <property type="match status" value="1"/>
</dbReference>
<dbReference type="FunFam" id="3.30.70.360:FF:000001">
    <property type="entry name" value="N-acetyldiaminopimelate deacetylase"/>
    <property type="match status" value="1"/>
</dbReference>
<dbReference type="STRING" id="1432562.WN59_04275"/>
<dbReference type="PANTHER" id="PTHR11014:SF63">
    <property type="entry name" value="METALLOPEPTIDASE, PUTATIVE (AFU_ORTHOLOGUE AFUA_6G09600)-RELATED"/>
    <property type="match status" value="1"/>
</dbReference>
<dbReference type="PANTHER" id="PTHR11014">
    <property type="entry name" value="PEPTIDASE M20 FAMILY MEMBER"/>
    <property type="match status" value="1"/>
</dbReference>
<dbReference type="InterPro" id="IPR002933">
    <property type="entry name" value="Peptidase_M20"/>
</dbReference>
<name>A0A0M2SMK5_9STAP</name>
<proteinExistence type="inferred from homology"/>
<feature type="domain" description="Peptidase M20 dimerisation" evidence="4">
    <location>
        <begin position="191"/>
        <end position="280"/>
    </location>
</feature>
<accession>A0A0M2SMK5</accession>
<keyword evidence="3" id="KW-0479">Metal-binding</keyword>
<dbReference type="AlphaFoldDB" id="A0A0M2SMK5"/>
<feature type="binding site" evidence="3">
    <location>
        <position position="142"/>
    </location>
    <ligand>
        <name>Mn(2+)</name>
        <dbReference type="ChEBI" id="CHEBI:29035"/>
        <label>2</label>
    </ligand>
</feature>
<dbReference type="GO" id="GO:0019877">
    <property type="term" value="P:diaminopimelate biosynthetic process"/>
    <property type="evidence" value="ECO:0007669"/>
    <property type="project" value="UniProtKB-ARBA"/>
</dbReference>
<organism evidence="5 6">
    <name type="scientific">Salinicoccus sediminis</name>
    <dbReference type="NCBI Taxonomy" id="1432562"/>
    <lineage>
        <taxon>Bacteria</taxon>
        <taxon>Bacillati</taxon>
        <taxon>Bacillota</taxon>
        <taxon>Bacilli</taxon>
        <taxon>Bacillales</taxon>
        <taxon>Staphylococcaceae</taxon>
        <taxon>Salinicoccus</taxon>
    </lineage>
</organism>
<dbReference type="InterPro" id="IPR011650">
    <property type="entry name" value="Peptidase_M20_dimer"/>
</dbReference>
<evidence type="ECO:0000313" key="5">
    <source>
        <dbReference type="EMBL" id="KKK34876.1"/>
    </source>
</evidence>
<evidence type="ECO:0000259" key="4">
    <source>
        <dbReference type="Pfam" id="PF07687"/>
    </source>
</evidence>
<keyword evidence="2" id="KW-0378">Hydrolase</keyword>
<evidence type="ECO:0000256" key="2">
    <source>
        <dbReference type="ARBA" id="ARBA00022801"/>
    </source>
</evidence>
<dbReference type="Pfam" id="PF01546">
    <property type="entry name" value="Peptidase_M20"/>
    <property type="match status" value="1"/>
</dbReference>
<dbReference type="SUPFAM" id="SSF53187">
    <property type="entry name" value="Zn-dependent exopeptidases"/>
    <property type="match status" value="1"/>
</dbReference>
<sequence>MEAKVMDIKEMAESILPEMIETRRYMHMHPEVSFHEKETYKYILERLNKYPGLSIKENVGGGGLLATLSNAPHPHVAIRADFDALPIQDEKDVPYRSTVEGVMHACGHDAHTSTLLALLDTVYHNRDSLKGSISFLFQFAEEVQPGGAISMVEDGVLTGIDKVYGQHYWSQYPTGVIRTKPGPLVASPDYFEITIRGKGGHAAHPHNAVDPIVIVSELITSLQTTVARQVAPLDNAVVTVGKVRAGDAFNVIPDTATITGTVRTFKQETKEMIHDIFHREASLTAEKRGATADVLYNFGYPAVINHDAEAEIVRQAAGEAGIAFEESKPLMIGEDFSYFINERPGAFFFTGSGNHEKLSDFVHHHPKFDLDEDAMVNGLTMFMKILEIEQVIEWKHTSLKN</sequence>
<dbReference type="Proteomes" id="UP000034287">
    <property type="component" value="Unassembled WGS sequence"/>
</dbReference>
<dbReference type="PATRIC" id="fig|1432562.3.peg.832"/>
<dbReference type="InterPro" id="IPR017439">
    <property type="entry name" value="Amidohydrolase"/>
</dbReference>
<keyword evidence="3" id="KW-0464">Manganese</keyword>
<protein>
    <submittedName>
        <fullName evidence="5">Peptidase M20</fullName>
    </submittedName>
</protein>
<feature type="binding site" evidence="3">
    <location>
        <position position="108"/>
    </location>
    <ligand>
        <name>Mn(2+)</name>
        <dbReference type="ChEBI" id="CHEBI:29035"/>
        <label>2</label>
    </ligand>
</feature>
<dbReference type="NCBIfam" id="TIGR01891">
    <property type="entry name" value="amidohydrolases"/>
    <property type="match status" value="1"/>
</dbReference>